<feature type="transmembrane region" description="Helical" evidence="2">
    <location>
        <begin position="153"/>
        <end position="175"/>
    </location>
</feature>
<dbReference type="AlphaFoldDB" id="A0A8S9ZHN7"/>
<organism evidence="3 4">
    <name type="scientific">Meloidogyne graminicola</name>
    <dbReference type="NCBI Taxonomy" id="189291"/>
    <lineage>
        <taxon>Eukaryota</taxon>
        <taxon>Metazoa</taxon>
        <taxon>Ecdysozoa</taxon>
        <taxon>Nematoda</taxon>
        <taxon>Chromadorea</taxon>
        <taxon>Rhabditida</taxon>
        <taxon>Tylenchina</taxon>
        <taxon>Tylenchomorpha</taxon>
        <taxon>Tylenchoidea</taxon>
        <taxon>Meloidogynidae</taxon>
        <taxon>Meloidogyninae</taxon>
        <taxon>Meloidogyne</taxon>
    </lineage>
</organism>
<keyword evidence="2" id="KW-0472">Membrane</keyword>
<feature type="region of interest" description="Disordered" evidence="1">
    <location>
        <begin position="43"/>
        <end position="64"/>
    </location>
</feature>
<keyword evidence="4" id="KW-1185">Reference proteome</keyword>
<name>A0A8S9ZHN7_9BILA</name>
<sequence length="178" mass="20800">MDRDRFTYFVSLNEPFLEYMRIEFCDNGSAIVCFEIEIQPPLENEVGSSDPEPDNDHPDYAANPPPLESSPAYLNSLPRSSNKNSSISLSLSFVYCGIEGENKDDFANQKFLENCQPILQNFQYNFLQKFGGRMDFFNLSDNLQSINLYFLKFYNFEFCQFFLILLKTFFFVMFFSNP</sequence>
<evidence type="ECO:0000313" key="3">
    <source>
        <dbReference type="EMBL" id="KAF7632861.1"/>
    </source>
</evidence>
<reference evidence="3" key="1">
    <citation type="journal article" date="2020" name="Ecol. Evol.">
        <title>Genome structure and content of the rice root-knot nematode (Meloidogyne graminicola).</title>
        <authorList>
            <person name="Phan N.T."/>
            <person name="Danchin E.G.J."/>
            <person name="Klopp C."/>
            <person name="Perfus-Barbeoch L."/>
            <person name="Kozlowski D.K."/>
            <person name="Koutsovoulos G.D."/>
            <person name="Lopez-Roques C."/>
            <person name="Bouchez O."/>
            <person name="Zahm M."/>
            <person name="Besnard G."/>
            <person name="Bellafiore S."/>
        </authorList>
    </citation>
    <scope>NUCLEOTIDE SEQUENCE</scope>
    <source>
        <strain evidence="3">VN-18</strain>
    </source>
</reference>
<keyword evidence="2" id="KW-1133">Transmembrane helix</keyword>
<proteinExistence type="predicted"/>
<evidence type="ECO:0000256" key="1">
    <source>
        <dbReference type="SAM" id="MobiDB-lite"/>
    </source>
</evidence>
<keyword evidence="2" id="KW-0812">Transmembrane</keyword>
<evidence type="ECO:0000313" key="4">
    <source>
        <dbReference type="Proteomes" id="UP000605970"/>
    </source>
</evidence>
<dbReference type="Proteomes" id="UP000605970">
    <property type="component" value="Unassembled WGS sequence"/>
</dbReference>
<gene>
    <name evidence="3" type="ORF">Mgra_00007720</name>
</gene>
<comment type="caution">
    <text evidence="3">The sequence shown here is derived from an EMBL/GenBank/DDBJ whole genome shotgun (WGS) entry which is preliminary data.</text>
</comment>
<accession>A0A8S9ZHN7</accession>
<protein>
    <submittedName>
        <fullName evidence="3">Uncharacterized protein</fullName>
    </submittedName>
</protein>
<dbReference type="EMBL" id="JABEBT010000091">
    <property type="protein sequence ID" value="KAF7632861.1"/>
    <property type="molecule type" value="Genomic_DNA"/>
</dbReference>
<evidence type="ECO:0000256" key="2">
    <source>
        <dbReference type="SAM" id="Phobius"/>
    </source>
</evidence>